<comment type="similarity">
    <text evidence="1">Belongs to the type-B carboxylesterase/lipase family.</text>
</comment>
<evidence type="ECO:0000313" key="4">
    <source>
        <dbReference type="EMBL" id="KAK9869526.1"/>
    </source>
</evidence>
<dbReference type="InterPro" id="IPR029058">
    <property type="entry name" value="AB_hydrolase_fold"/>
</dbReference>
<dbReference type="Pfam" id="PF00135">
    <property type="entry name" value="COesterase"/>
    <property type="match status" value="1"/>
</dbReference>
<feature type="domain" description="Carboxylesterase type B" evidence="3">
    <location>
        <begin position="76"/>
        <end position="438"/>
    </location>
</feature>
<protein>
    <recommendedName>
        <fullName evidence="3">Carboxylesterase type B domain-containing protein</fullName>
    </recommendedName>
</protein>
<gene>
    <name evidence="4" type="ORF">WA026_003280</name>
</gene>
<evidence type="ECO:0000256" key="1">
    <source>
        <dbReference type="ARBA" id="ARBA00005964"/>
    </source>
</evidence>
<organism evidence="4 5">
    <name type="scientific">Henosepilachna vigintioctopunctata</name>
    <dbReference type="NCBI Taxonomy" id="420089"/>
    <lineage>
        <taxon>Eukaryota</taxon>
        <taxon>Metazoa</taxon>
        <taxon>Ecdysozoa</taxon>
        <taxon>Arthropoda</taxon>
        <taxon>Hexapoda</taxon>
        <taxon>Insecta</taxon>
        <taxon>Pterygota</taxon>
        <taxon>Neoptera</taxon>
        <taxon>Endopterygota</taxon>
        <taxon>Coleoptera</taxon>
        <taxon>Polyphaga</taxon>
        <taxon>Cucujiformia</taxon>
        <taxon>Coccinelloidea</taxon>
        <taxon>Coccinellidae</taxon>
        <taxon>Epilachninae</taxon>
        <taxon>Epilachnini</taxon>
        <taxon>Henosepilachna</taxon>
    </lineage>
</organism>
<comment type="caution">
    <text evidence="4">The sequence shown here is derived from an EMBL/GenBank/DDBJ whole genome shotgun (WGS) entry which is preliminary data.</text>
</comment>
<evidence type="ECO:0000256" key="2">
    <source>
        <dbReference type="ARBA" id="ARBA00023180"/>
    </source>
</evidence>
<dbReference type="InterPro" id="IPR002018">
    <property type="entry name" value="CarbesteraseB"/>
</dbReference>
<dbReference type="EMBL" id="JARQZJ010000001">
    <property type="protein sequence ID" value="KAK9869526.1"/>
    <property type="molecule type" value="Genomic_DNA"/>
</dbReference>
<evidence type="ECO:0000259" key="3">
    <source>
        <dbReference type="Pfam" id="PF00135"/>
    </source>
</evidence>
<dbReference type="PANTHER" id="PTHR43903">
    <property type="entry name" value="NEUROLIGIN"/>
    <property type="match status" value="1"/>
</dbReference>
<sequence>MSAFPYSITVDIRRAKSGFFHLRATVTVLPGAARHNARLFMAHSHDSITKRHVCFAAISIRPNWVCELLTLVSSEIRHPVIVYIHGESFEWNSGNPYDGSVLASYADVVVVTLNYRLGILGFLNANPAPHLKARVANYGLMDQIAALHWIQKNIALFGGDPGNVTLAGHGSGAACINFLMISPTVMPGLFHRAILLSGSALSSWALVEDPVNYAVKLAREVNCSIPEDVGKDHEAIVDCLRNAPLDHLISADVSPPAYLSSFGPSVDGVVIKTDFAKELVTYFKPSDLQSFVGGVNANLKRSEATITPRGNNPYDLLFGVVTSEALCRFSSNDIQSGFEGERRDKIIRTYVRNAYTYHLSEIFFTVVNEYTDWERTVQHPINTRDAAVQALSDAQYVAPLVQTGDLLSAKTQQNEKEQTGSKTFFYVFDYQTKDGDYPQVSFLPVV</sequence>
<name>A0AAW1TMV5_9CUCU</name>
<keyword evidence="2" id="KW-0325">Glycoprotein</keyword>
<reference evidence="4 5" key="1">
    <citation type="submission" date="2023-03" db="EMBL/GenBank/DDBJ databases">
        <title>Genome insight into feeding habits of ladybird beetles.</title>
        <authorList>
            <person name="Li H.-S."/>
            <person name="Huang Y.-H."/>
            <person name="Pang H."/>
        </authorList>
    </citation>
    <scope>NUCLEOTIDE SEQUENCE [LARGE SCALE GENOMIC DNA]</scope>
    <source>
        <strain evidence="4">SYSU_2023b</strain>
        <tissue evidence="4">Whole body</tissue>
    </source>
</reference>
<dbReference type="AlphaFoldDB" id="A0AAW1TMV5"/>
<dbReference type="SUPFAM" id="SSF53474">
    <property type="entry name" value="alpha/beta-Hydrolases"/>
    <property type="match status" value="1"/>
</dbReference>
<dbReference type="InterPro" id="IPR051093">
    <property type="entry name" value="Neuroligin/BSAL"/>
</dbReference>
<evidence type="ECO:0000313" key="5">
    <source>
        <dbReference type="Proteomes" id="UP001431783"/>
    </source>
</evidence>
<dbReference type="Gene3D" id="3.40.50.1820">
    <property type="entry name" value="alpha/beta hydrolase"/>
    <property type="match status" value="1"/>
</dbReference>
<proteinExistence type="inferred from homology"/>
<keyword evidence="5" id="KW-1185">Reference proteome</keyword>
<dbReference type="Proteomes" id="UP001431783">
    <property type="component" value="Unassembled WGS sequence"/>
</dbReference>
<accession>A0AAW1TMV5</accession>